<name>A0ABC8QQX5_9AQUA</name>
<evidence type="ECO:0000313" key="2">
    <source>
        <dbReference type="EMBL" id="CAK9133209.1"/>
    </source>
</evidence>
<feature type="transmembrane region" description="Helical" evidence="1">
    <location>
        <begin position="6"/>
        <end position="24"/>
    </location>
</feature>
<keyword evidence="3" id="KW-1185">Reference proteome</keyword>
<proteinExistence type="predicted"/>
<dbReference type="AlphaFoldDB" id="A0ABC8QQX5"/>
<evidence type="ECO:0000313" key="3">
    <source>
        <dbReference type="Proteomes" id="UP001642360"/>
    </source>
</evidence>
<dbReference type="EMBL" id="CAUOFW020000001">
    <property type="protein sequence ID" value="CAK9133209.1"/>
    <property type="molecule type" value="Genomic_DNA"/>
</dbReference>
<organism evidence="2 3">
    <name type="scientific">Ilex paraguariensis</name>
    <name type="common">yerba mate</name>
    <dbReference type="NCBI Taxonomy" id="185542"/>
    <lineage>
        <taxon>Eukaryota</taxon>
        <taxon>Viridiplantae</taxon>
        <taxon>Streptophyta</taxon>
        <taxon>Embryophyta</taxon>
        <taxon>Tracheophyta</taxon>
        <taxon>Spermatophyta</taxon>
        <taxon>Magnoliopsida</taxon>
        <taxon>eudicotyledons</taxon>
        <taxon>Gunneridae</taxon>
        <taxon>Pentapetalae</taxon>
        <taxon>asterids</taxon>
        <taxon>campanulids</taxon>
        <taxon>Aquifoliales</taxon>
        <taxon>Aquifoliaceae</taxon>
        <taxon>Ilex</taxon>
    </lineage>
</organism>
<keyword evidence="1" id="KW-0812">Transmembrane</keyword>
<sequence length="70" mass="7157">MLVGSVFVAEMVLVAALSLCVLAWKNSKSSILVVHAVQRCCKSVSALILIIGMLGEGYAFGGAAADSTGQ</sequence>
<keyword evidence="1" id="KW-1133">Transmembrane helix</keyword>
<reference evidence="2 3" key="1">
    <citation type="submission" date="2024-02" db="EMBL/GenBank/DDBJ databases">
        <authorList>
            <person name="Vignale AGUSTIN F."/>
            <person name="Sosa J E."/>
            <person name="Modenutti C."/>
        </authorList>
    </citation>
    <scope>NUCLEOTIDE SEQUENCE [LARGE SCALE GENOMIC DNA]</scope>
</reference>
<protein>
    <submittedName>
        <fullName evidence="2">Uncharacterized protein</fullName>
    </submittedName>
</protein>
<comment type="caution">
    <text evidence="2">The sequence shown here is derived from an EMBL/GenBank/DDBJ whole genome shotgun (WGS) entry which is preliminary data.</text>
</comment>
<dbReference type="Proteomes" id="UP001642360">
    <property type="component" value="Unassembled WGS sequence"/>
</dbReference>
<gene>
    <name evidence="2" type="ORF">ILEXP_LOCUS84</name>
</gene>
<accession>A0ABC8QQX5</accession>
<feature type="transmembrane region" description="Helical" evidence="1">
    <location>
        <begin position="44"/>
        <end position="65"/>
    </location>
</feature>
<keyword evidence="1" id="KW-0472">Membrane</keyword>
<evidence type="ECO:0000256" key="1">
    <source>
        <dbReference type="SAM" id="Phobius"/>
    </source>
</evidence>